<name>A0A937R7U0_9ACTN</name>
<comment type="caution">
    <text evidence="3">The sequence shown here is derived from an EMBL/GenBank/DDBJ whole genome shotgun (WGS) entry which is preliminary data.</text>
</comment>
<sequence>MCSLTNTHDGGARRADEATGRPLDIRTARAEMAVAQAGSGRALASAVEAWLLAGGWELGCRGAGCVSLRRFEDGPPGWLKDAWDEELRARGWGPATVRALLVVGYDETRFYWWTTEDARVMAPAITIAGRNAFRSGEDGGIVVGVASVLDVAAYILRERGSMAAPRLQILVYYAQAWSLARHRRAIFPEPVHGWRDGPVVPALYQASRGFQLRPGDIRGVPEHLIRGERAIIDMILDSYGRLSLSQLRAFACGERPWREASRALASGGGEVEISWRCLAGFYADLDRRGEGFATVLAVTPDPDDADGGRGR</sequence>
<evidence type="ECO:0000313" key="3">
    <source>
        <dbReference type="EMBL" id="MBL7627288.1"/>
    </source>
</evidence>
<dbReference type="RefSeq" id="WP_203003775.1">
    <property type="nucleotide sequence ID" value="NZ_JADWYU010000152.1"/>
</dbReference>
<reference evidence="3" key="1">
    <citation type="submission" date="2020-12" db="EMBL/GenBank/DDBJ databases">
        <title>Genomic characterization of non-nitrogen-fixing Frankia strains.</title>
        <authorList>
            <person name="Carlos-Shanley C."/>
            <person name="Guerra T."/>
            <person name="Hahn D."/>
        </authorList>
    </citation>
    <scope>NUCLEOTIDE SEQUENCE</scope>
    <source>
        <strain evidence="3">CN6</strain>
    </source>
</reference>
<proteinExistence type="predicted"/>
<accession>A0A937R7U0</accession>
<organism evidence="3 4">
    <name type="scientific">Frankia nepalensis</name>
    <dbReference type="NCBI Taxonomy" id="1836974"/>
    <lineage>
        <taxon>Bacteria</taxon>
        <taxon>Bacillati</taxon>
        <taxon>Actinomycetota</taxon>
        <taxon>Actinomycetes</taxon>
        <taxon>Frankiales</taxon>
        <taxon>Frankiaceae</taxon>
        <taxon>Frankia</taxon>
    </lineage>
</organism>
<gene>
    <name evidence="3" type="ORF">I7412_08940</name>
</gene>
<feature type="region of interest" description="Disordered" evidence="1">
    <location>
        <begin position="1"/>
        <end position="20"/>
    </location>
</feature>
<dbReference type="InterPro" id="IPR025272">
    <property type="entry name" value="SocA_Panacea"/>
</dbReference>
<dbReference type="EMBL" id="JAEACQ010000159">
    <property type="protein sequence ID" value="MBL7627288.1"/>
    <property type="molecule type" value="Genomic_DNA"/>
</dbReference>
<dbReference type="Pfam" id="PF13274">
    <property type="entry name" value="SocA_Panacea"/>
    <property type="match status" value="1"/>
</dbReference>
<evidence type="ECO:0000313" key="4">
    <source>
        <dbReference type="Proteomes" id="UP000604475"/>
    </source>
</evidence>
<keyword evidence="4" id="KW-1185">Reference proteome</keyword>
<protein>
    <submittedName>
        <fullName evidence="3">DUF4065 domain-containing protein</fullName>
    </submittedName>
</protein>
<dbReference type="Proteomes" id="UP000604475">
    <property type="component" value="Unassembled WGS sequence"/>
</dbReference>
<feature type="domain" description="Antitoxin SocA-like Panacea" evidence="2">
    <location>
        <begin position="170"/>
        <end position="257"/>
    </location>
</feature>
<dbReference type="AlphaFoldDB" id="A0A937R7U0"/>
<feature type="compositionally biased region" description="Basic and acidic residues" evidence="1">
    <location>
        <begin position="10"/>
        <end position="20"/>
    </location>
</feature>
<evidence type="ECO:0000256" key="1">
    <source>
        <dbReference type="SAM" id="MobiDB-lite"/>
    </source>
</evidence>
<evidence type="ECO:0000259" key="2">
    <source>
        <dbReference type="Pfam" id="PF13274"/>
    </source>
</evidence>